<feature type="DNA-binding region" description="H-T-H motif" evidence="4">
    <location>
        <begin position="51"/>
        <end position="70"/>
    </location>
</feature>
<dbReference type="PANTHER" id="PTHR30055">
    <property type="entry name" value="HTH-TYPE TRANSCRIPTIONAL REGULATOR RUTR"/>
    <property type="match status" value="1"/>
</dbReference>
<evidence type="ECO:0000256" key="3">
    <source>
        <dbReference type="ARBA" id="ARBA00023163"/>
    </source>
</evidence>
<dbReference type="InterPro" id="IPR036271">
    <property type="entry name" value="Tet_transcr_reg_TetR-rel_C_sf"/>
</dbReference>
<sequence>MKPHKSEVLENKFPESGGKRARKTTQMMRTKQAVLDTVVVLLSEIGYRAITIEIISQRCGVARSTIYRHWKNIPELTIDAFDSAIGDTPEFPEQGDVRSNLVFLYRQFGKSLSRSIWGRVLPSLIEASHNDPKFENYLSSMANVRRQNAREMLQRAKSKGELKPEANVEWILDTLSGALYHRLLITGTAIDEPGLVDWLIDSVLSTTLQND</sequence>
<organism evidence="6 7">
    <name type="scientific">Paraglaciecola chathamensis</name>
    <dbReference type="NCBI Taxonomy" id="368405"/>
    <lineage>
        <taxon>Bacteria</taxon>
        <taxon>Pseudomonadati</taxon>
        <taxon>Pseudomonadota</taxon>
        <taxon>Gammaproteobacteria</taxon>
        <taxon>Alteromonadales</taxon>
        <taxon>Alteromonadaceae</taxon>
        <taxon>Paraglaciecola</taxon>
    </lineage>
</organism>
<comment type="caution">
    <text evidence="6">The sequence shown here is derived from an EMBL/GenBank/DDBJ whole genome shotgun (WGS) entry which is preliminary data.</text>
</comment>
<dbReference type="PRINTS" id="PR00455">
    <property type="entry name" value="HTHTETR"/>
</dbReference>
<dbReference type="Pfam" id="PF00440">
    <property type="entry name" value="TetR_N"/>
    <property type="match status" value="1"/>
</dbReference>
<dbReference type="Proteomes" id="UP000622604">
    <property type="component" value="Unassembled WGS sequence"/>
</dbReference>
<proteinExistence type="predicted"/>
<protein>
    <submittedName>
        <fullName evidence="6">TetR family transcriptional regulator</fullName>
    </submittedName>
</protein>
<dbReference type="GO" id="GO:0003700">
    <property type="term" value="F:DNA-binding transcription factor activity"/>
    <property type="evidence" value="ECO:0007669"/>
    <property type="project" value="TreeGrafter"/>
</dbReference>
<evidence type="ECO:0000256" key="2">
    <source>
        <dbReference type="ARBA" id="ARBA00023125"/>
    </source>
</evidence>
<dbReference type="AlphaFoldDB" id="A0A8H9ID63"/>
<dbReference type="InterPro" id="IPR001647">
    <property type="entry name" value="HTH_TetR"/>
</dbReference>
<feature type="domain" description="HTH tetR-type" evidence="5">
    <location>
        <begin position="28"/>
        <end position="88"/>
    </location>
</feature>
<evidence type="ECO:0000256" key="4">
    <source>
        <dbReference type="PROSITE-ProRule" id="PRU00335"/>
    </source>
</evidence>
<accession>A0A8H9ID63</accession>
<dbReference type="SUPFAM" id="SSF46689">
    <property type="entry name" value="Homeodomain-like"/>
    <property type="match status" value="1"/>
</dbReference>
<dbReference type="RefSeq" id="WP_013754822.1">
    <property type="nucleotide sequence ID" value="NZ_BMZC01000015.1"/>
</dbReference>
<dbReference type="SUPFAM" id="SSF48498">
    <property type="entry name" value="Tetracyclin repressor-like, C-terminal domain"/>
    <property type="match status" value="1"/>
</dbReference>
<reference evidence="6" key="1">
    <citation type="journal article" date="2014" name="Int. J. Syst. Evol. Microbiol.">
        <title>Complete genome sequence of Corynebacterium casei LMG S-19264T (=DSM 44701T), isolated from a smear-ripened cheese.</title>
        <authorList>
            <consortium name="US DOE Joint Genome Institute (JGI-PGF)"/>
            <person name="Walter F."/>
            <person name="Albersmeier A."/>
            <person name="Kalinowski J."/>
            <person name="Ruckert C."/>
        </authorList>
    </citation>
    <scope>NUCLEOTIDE SEQUENCE</scope>
    <source>
        <strain evidence="6">KCTC 32337</strain>
    </source>
</reference>
<evidence type="ECO:0000256" key="1">
    <source>
        <dbReference type="ARBA" id="ARBA00023015"/>
    </source>
</evidence>
<dbReference type="Gene3D" id="1.10.357.10">
    <property type="entry name" value="Tetracycline Repressor, domain 2"/>
    <property type="match status" value="1"/>
</dbReference>
<dbReference type="InterPro" id="IPR050109">
    <property type="entry name" value="HTH-type_TetR-like_transc_reg"/>
</dbReference>
<keyword evidence="3" id="KW-0804">Transcription</keyword>
<dbReference type="InterPro" id="IPR009057">
    <property type="entry name" value="Homeodomain-like_sf"/>
</dbReference>
<evidence type="ECO:0000313" key="6">
    <source>
        <dbReference type="EMBL" id="GGZ78696.1"/>
    </source>
</evidence>
<reference evidence="6" key="2">
    <citation type="submission" date="2020-09" db="EMBL/GenBank/DDBJ databases">
        <authorList>
            <person name="Sun Q."/>
            <person name="Kim S."/>
        </authorList>
    </citation>
    <scope>NUCLEOTIDE SEQUENCE</scope>
    <source>
        <strain evidence="6">KCTC 32337</strain>
    </source>
</reference>
<keyword evidence="2 4" id="KW-0238">DNA-binding</keyword>
<evidence type="ECO:0000259" key="5">
    <source>
        <dbReference type="PROSITE" id="PS50977"/>
    </source>
</evidence>
<evidence type="ECO:0000313" key="7">
    <source>
        <dbReference type="Proteomes" id="UP000622604"/>
    </source>
</evidence>
<dbReference type="PROSITE" id="PS50977">
    <property type="entry name" value="HTH_TETR_2"/>
    <property type="match status" value="1"/>
</dbReference>
<name>A0A8H9ID63_9ALTE</name>
<keyword evidence="1" id="KW-0805">Transcription regulation</keyword>
<dbReference type="Gene3D" id="1.10.10.60">
    <property type="entry name" value="Homeodomain-like"/>
    <property type="match status" value="1"/>
</dbReference>
<gene>
    <name evidence="6" type="ORF">GCM10011274_40860</name>
</gene>
<dbReference type="PANTHER" id="PTHR30055:SF148">
    <property type="entry name" value="TETR-FAMILY TRANSCRIPTIONAL REGULATOR"/>
    <property type="match status" value="1"/>
</dbReference>
<dbReference type="EMBL" id="BMZC01000015">
    <property type="protein sequence ID" value="GGZ78696.1"/>
    <property type="molecule type" value="Genomic_DNA"/>
</dbReference>
<dbReference type="GO" id="GO:0000976">
    <property type="term" value="F:transcription cis-regulatory region binding"/>
    <property type="evidence" value="ECO:0007669"/>
    <property type="project" value="TreeGrafter"/>
</dbReference>
<dbReference type="Pfam" id="PF16859">
    <property type="entry name" value="TetR_C_11"/>
    <property type="match status" value="1"/>
</dbReference>
<dbReference type="InterPro" id="IPR011075">
    <property type="entry name" value="TetR_C"/>
</dbReference>